<evidence type="ECO:0000256" key="3">
    <source>
        <dbReference type="ARBA" id="ARBA00022723"/>
    </source>
</evidence>
<dbReference type="GO" id="GO:0046872">
    <property type="term" value="F:metal ion binding"/>
    <property type="evidence" value="ECO:0007669"/>
    <property type="project" value="UniProtKB-KW"/>
</dbReference>
<dbReference type="SFLD" id="SFLDS00029">
    <property type="entry name" value="Radical_SAM"/>
    <property type="match status" value="1"/>
</dbReference>
<proteinExistence type="predicted"/>
<dbReference type="Proteomes" id="UP000177230">
    <property type="component" value="Unassembled WGS sequence"/>
</dbReference>
<evidence type="ECO:0000256" key="6">
    <source>
        <dbReference type="SAM" id="Phobius"/>
    </source>
</evidence>
<gene>
    <name evidence="8" type="ORF">A2024_04315</name>
</gene>
<feature type="transmembrane region" description="Helical" evidence="6">
    <location>
        <begin position="471"/>
        <end position="488"/>
    </location>
</feature>
<evidence type="ECO:0000313" key="9">
    <source>
        <dbReference type="Proteomes" id="UP000177230"/>
    </source>
</evidence>
<keyword evidence="2" id="KW-0949">S-adenosyl-L-methionine</keyword>
<dbReference type="EMBL" id="MFFM01000034">
    <property type="protein sequence ID" value="OGF12215.1"/>
    <property type="molecule type" value="Genomic_DNA"/>
</dbReference>
<feature type="transmembrane region" description="Helical" evidence="6">
    <location>
        <begin position="508"/>
        <end position="530"/>
    </location>
</feature>
<dbReference type="PANTHER" id="PTHR43409">
    <property type="entry name" value="ANAEROBIC MAGNESIUM-PROTOPORPHYRIN IX MONOMETHYL ESTER CYCLASE-RELATED"/>
    <property type="match status" value="1"/>
</dbReference>
<keyword evidence="6" id="KW-1133">Transmembrane helix</keyword>
<keyword evidence="6" id="KW-0812">Transmembrane</keyword>
<dbReference type="InterPro" id="IPR051198">
    <property type="entry name" value="BchE-like"/>
</dbReference>
<evidence type="ECO:0000256" key="2">
    <source>
        <dbReference type="ARBA" id="ARBA00022691"/>
    </source>
</evidence>
<evidence type="ECO:0000256" key="4">
    <source>
        <dbReference type="ARBA" id="ARBA00023004"/>
    </source>
</evidence>
<dbReference type="InterPro" id="IPR006638">
    <property type="entry name" value="Elp3/MiaA/NifB-like_rSAM"/>
</dbReference>
<name>A0A1F5RCN9_9BACT</name>
<organism evidence="8 9">
    <name type="scientific">Candidatus Edwardsbacteria bacterium GWF2_54_11</name>
    <dbReference type="NCBI Taxonomy" id="1817851"/>
    <lineage>
        <taxon>Bacteria</taxon>
        <taxon>Candidatus Edwardsiibacteriota</taxon>
    </lineage>
</organism>
<comment type="cofactor">
    <cofactor evidence="1">
        <name>[4Fe-4S] cluster</name>
        <dbReference type="ChEBI" id="CHEBI:49883"/>
    </cofactor>
</comment>
<keyword evidence="4" id="KW-0408">Iron</keyword>
<keyword evidence="5" id="KW-0411">Iron-sulfur</keyword>
<dbReference type="PANTHER" id="PTHR43409:SF4">
    <property type="entry name" value="RADICAL SAM SUPERFAMILY PROTEIN"/>
    <property type="match status" value="1"/>
</dbReference>
<dbReference type="InterPro" id="IPR007197">
    <property type="entry name" value="rSAM"/>
</dbReference>
<sequence>MDSQMKIPRVLFVSPYIPNPKARPEDDTMDFFYYRNTLGQGIFSLRQMQSWYPLHFLAQNLPVNSVVLENPTWKRFTDEVRRGAYDIVALTFTVLSAKKVLEMVTWLRAETPCVQIILGGYGTAIFCEDTHEVHEFAKLADGICRGEGLTFMRNYLEQNWGIATKKGPLRQDFIPTKIGLFRSGIALERQICFLSALGCRNGCAFCATSSQYGHEKITMVSARELYQLIKEKAVRHKNVRSSIIYDEDFLADRERVLEFAGYMSSDSELATRPLLLTVFTSIRSLSRFTTKELIQCGIGLVFIGIESFNRATLDRDTPGKRDGRDPAELVTELHRAGISTLCSIVAGWDGQNRNRLAEELECFTALDPTVCQILPLQAPPGTPLWHRMKEAGRLTTEFPYQDSGVSRPVFRYADISEADLRACIGTAHEKLAQIGGPSLFRFFENYLSGYHTLRFSTDPVLHLRATSCRKLARRVFPLAFISVLFFYGRDFRRRWMRSALGMAAADPLGAYTGAAIGIIIFPVMLVHCAWKDLLHRVSPHGDQPDTIRREYSPFTAGGTDGG</sequence>
<feature type="domain" description="Radical SAM core" evidence="7">
    <location>
        <begin position="185"/>
        <end position="416"/>
    </location>
</feature>
<dbReference type="Gene3D" id="3.40.50.280">
    <property type="entry name" value="Cobalamin-binding domain"/>
    <property type="match status" value="1"/>
</dbReference>
<dbReference type="PROSITE" id="PS51918">
    <property type="entry name" value="RADICAL_SAM"/>
    <property type="match status" value="1"/>
</dbReference>
<dbReference type="GO" id="GO:0051536">
    <property type="term" value="F:iron-sulfur cluster binding"/>
    <property type="evidence" value="ECO:0007669"/>
    <property type="project" value="UniProtKB-KW"/>
</dbReference>
<reference evidence="8 9" key="1">
    <citation type="journal article" date="2016" name="Nat. Commun.">
        <title>Thousands of microbial genomes shed light on interconnected biogeochemical processes in an aquifer system.</title>
        <authorList>
            <person name="Anantharaman K."/>
            <person name="Brown C.T."/>
            <person name="Hug L.A."/>
            <person name="Sharon I."/>
            <person name="Castelle C.J."/>
            <person name="Probst A.J."/>
            <person name="Thomas B.C."/>
            <person name="Singh A."/>
            <person name="Wilkins M.J."/>
            <person name="Karaoz U."/>
            <person name="Brodie E.L."/>
            <person name="Williams K.H."/>
            <person name="Hubbard S.S."/>
            <person name="Banfield J.F."/>
        </authorList>
    </citation>
    <scope>NUCLEOTIDE SEQUENCE [LARGE SCALE GENOMIC DNA]</scope>
</reference>
<dbReference type="Pfam" id="PF04055">
    <property type="entry name" value="Radical_SAM"/>
    <property type="match status" value="1"/>
</dbReference>
<evidence type="ECO:0000313" key="8">
    <source>
        <dbReference type="EMBL" id="OGF12215.1"/>
    </source>
</evidence>
<dbReference type="GO" id="GO:0003824">
    <property type="term" value="F:catalytic activity"/>
    <property type="evidence" value="ECO:0007669"/>
    <property type="project" value="InterPro"/>
</dbReference>
<keyword evidence="3" id="KW-0479">Metal-binding</keyword>
<evidence type="ECO:0000256" key="5">
    <source>
        <dbReference type="ARBA" id="ARBA00023014"/>
    </source>
</evidence>
<dbReference type="InterPro" id="IPR058240">
    <property type="entry name" value="rSAM_sf"/>
</dbReference>
<dbReference type="Gene3D" id="3.20.20.70">
    <property type="entry name" value="Aldolase class I"/>
    <property type="match status" value="1"/>
</dbReference>
<evidence type="ECO:0000256" key="1">
    <source>
        <dbReference type="ARBA" id="ARBA00001966"/>
    </source>
</evidence>
<comment type="caution">
    <text evidence="8">The sequence shown here is derived from an EMBL/GenBank/DDBJ whole genome shotgun (WGS) entry which is preliminary data.</text>
</comment>
<accession>A0A1F5RCN9</accession>
<dbReference type="SFLD" id="SFLDG01082">
    <property type="entry name" value="B12-binding_domain_containing"/>
    <property type="match status" value="1"/>
</dbReference>
<protein>
    <recommendedName>
        <fullName evidence="7">Radical SAM core domain-containing protein</fullName>
    </recommendedName>
</protein>
<evidence type="ECO:0000259" key="7">
    <source>
        <dbReference type="PROSITE" id="PS51918"/>
    </source>
</evidence>
<keyword evidence="6" id="KW-0472">Membrane</keyword>
<dbReference type="SUPFAM" id="SSF102114">
    <property type="entry name" value="Radical SAM enzymes"/>
    <property type="match status" value="1"/>
</dbReference>
<dbReference type="InterPro" id="IPR013785">
    <property type="entry name" value="Aldolase_TIM"/>
</dbReference>
<dbReference type="SMART" id="SM00729">
    <property type="entry name" value="Elp3"/>
    <property type="match status" value="1"/>
</dbReference>
<dbReference type="AlphaFoldDB" id="A0A1F5RCN9"/>